<protein>
    <submittedName>
        <fullName evidence="1">Uncharacterized protein</fullName>
    </submittedName>
</protein>
<evidence type="ECO:0000313" key="1">
    <source>
        <dbReference type="EMBL" id="MBC5730703.1"/>
    </source>
</evidence>
<proteinExistence type="predicted"/>
<keyword evidence="2" id="KW-1185">Reference proteome</keyword>
<dbReference type="RefSeq" id="WP_101691612.1">
    <property type="nucleotide sequence ID" value="NZ_JACOPR010000003.1"/>
</dbReference>
<comment type="caution">
    <text evidence="1">The sequence shown here is derived from an EMBL/GenBank/DDBJ whole genome shotgun (WGS) entry which is preliminary data.</text>
</comment>
<dbReference type="Proteomes" id="UP000660021">
    <property type="component" value="Unassembled WGS sequence"/>
</dbReference>
<sequence length="103" mass="11948">MRRNVLPGLLRRYGRQVVLEDGRTGMAFVQPILERSERSDQVLPTPLGRRRADRFLYLGAAELPLRWGDRLRCGEEYYRVCSAQAIYVGGAVSHWWGMLRPEE</sequence>
<evidence type="ECO:0000313" key="2">
    <source>
        <dbReference type="Proteomes" id="UP000660021"/>
    </source>
</evidence>
<organism evidence="1 2">
    <name type="scientific">Pseudoflavonifractor hominis</name>
    <dbReference type="NCBI Taxonomy" id="2763059"/>
    <lineage>
        <taxon>Bacteria</taxon>
        <taxon>Bacillati</taxon>
        <taxon>Bacillota</taxon>
        <taxon>Clostridia</taxon>
        <taxon>Eubacteriales</taxon>
        <taxon>Oscillospiraceae</taxon>
        <taxon>Pseudoflavonifractor</taxon>
    </lineage>
</organism>
<accession>A0ABR7HT69</accession>
<gene>
    <name evidence="1" type="ORF">H8S34_07625</name>
</gene>
<dbReference type="EMBL" id="JACOPR010000003">
    <property type="protein sequence ID" value="MBC5730703.1"/>
    <property type="molecule type" value="Genomic_DNA"/>
</dbReference>
<name>A0ABR7HT69_9FIRM</name>
<reference evidence="1 2" key="1">
    <citation type="submission" date="2020-08" db="EMBL/GenBank/DDBJ databases">
        <title>Genome public.</title>
        <authorList>
            <person name="Liu C."/>
            <person name="Sun Q."/>
        </authorList>
    </citation>
    <scope>NUCLEOTIDE SEQUENCE [LARGE SCALE GENOMIC DNA]</scope>
    <source>
        <strain evidence="1 2">New-38</strain>
    </source>
</reference>